<gene>
    <name evidence="1" type="ORF">EDB92DRAFT_373654</name>
</gene>
<dbReference type="AlphaFoldDB" id="A0AAD4LJL6"/>
<evidence type="ECO:0000313" key="1">
    <source>
        <dbReference type="EMBL" id="KAH8993686.1"/>
    </source>
</evidence>
<keyword evidence="2" id="KW-1185">Reference proteome</keyword>
<protein>
    <submittedName>
        <fullName evidence="1">Uncharacterized protein</fullName>
    </submittedName>
</protein>
<comment type="caution">
    <text evidence="1">The sequence shown here is derived from an EMBL/GenBank/DDBJ whole genome shotgun (WGS) entry which is preliminary data.</text>
</comment>
<dbReference type="EMBL" id="JAKELL010000017">
    <property type="protein sequence ID" value="KAH8993686.1"/>
    <property type="molecule type" value="Genomic_DNA"/>
</dbReference>
<accession>A0AAD4LJL6</accession>
<name>A0AAD4LJL6_9AGAM</name>
<reference evidence="1" key="1">
    <citation type="submission" date="2022-01" db="EMBL/GenBank/DDBJ databases">
        <title>Comparative genomics reveals a dynamic genome evolution in the ectomycorrhizal milk-cap (Lactarius) mushrooms.</title>
        <authorList>
            <consortium name="DOE Joint Genome Institute"/>
            <person name="Lebreton A."/>
            <person name="Tang N."/>
            <person name="Kuo A."/>
            <person name="LaButti K."/>
            <person name="Drula E."/>
            <person name="Barry K."/>
            <person name="Clum A."/>
            <person name="Lipzen A."/>
            <person name="Mousain D."/>
            <person name="Ng V."/>
            <person name="Wang R."/>
            <person name="Wang X."/>
            <person name="Dai Y."/>
            <person name="Henrissat B."/>
            <person name="Grigoriev I.V."/>
            <person name="Guerin-Laguette A."/>
            <person name="Yu F."/>
            <person name="Martin F.M."/>
        </authorList>
    </citation>
    <scope>NUCLEOTIDE SEQUENCE</scope>
    <source>
        <strain evidence="1">QP</strain>
    </source>
</reference>
<proteinExistence type="predicted"/>
<evidence type="ECO:0000313" key="2">
    <source>
        <dbReference type="Proteomes" id="UP001201163"/>
    </source>
</evidence>
<organism evidence="1 2">
    <name type="scientific">Lactarius akahatsu</name>
    <dbReference type="NCBI Taxonomy" id="416441"/>
    <lineage>
        <taxon>Eukaryota</taxon>
        <taxon>Fungi</taxon>
        <taxon>Dikarya</taxon>
        <taxon>Basidiomycota</taxon>
        <taxon>Agaricomycotina</taxon>
        <taxon>Agaricomycetes</taxon>
        <taxon>Russulales</taxon>
        <taxon>Russulaceae</taxon>
        <taxon>Lactarius</taxon>
    </lineage>
</organism>
<sequence>MVTLIRSTKPGSDWKSNELLAYNITVTSQDVATFFGNPTLPPSSLHRVILENEIYPPGGIADRDDRKFFFYLEPAMRNPPAEGIVEEFAAHLLGLLGYDDIVAGGRICRQKHIPLFMCGGYTHAKSNVCVANRNGKIFLLVQEQEEEEGVDPEAQLIAQAIAAFQYNNRLLLRIRKEPIRAKTIPGIITLGTTPTFYKINVTQDLVDAMETAQYPEDPTTVHRLVPPVDDLDGLGRDGMQPLNNRAVILGLFEAFKQFVD</sequence>
<dbReference type="Proteomes" id="UP001201163">
    <property type="component" value="Unassembled WGS sequence"/>
</dbReference>